<dbReference type="Proteomes" id="UP000250235">
    <property type="component" value="Unassembled WGS sequence"/>
</dbReference>
<protein>
    <submittedName>
        <fullName evidence="1">Uncharacterized protein</fullName>
    </submittedName>
</protein>
<name>A0A2Z7CM04_9LAMI</name>
<reference evidence="1 2" key="1">
    <citation type="journal article" date="2015" name="Proc. Natl. Acad. Sci. U.S.A.">
        <title>The resurrection genome of Boea hygrometrica: A blueprint for survival of dehydration.</title>
        <authorList>
            <person name="Xiao L."/>
            <person name="Yang G."/>
            <person name="Zhang L."/>
            <person name="Yang X."/>
            <person name="Zhao S."/>
            <person name="Ji Z."/>
            <person name="Zhou Q."/>
            <person name="Hu M."/>
            <person name="Wang Y."/>
            <person name="Chen M."/>
            <person name="Xu Y."/>
            <person name="Jin H."/>
            <person name="Xiao X."/>
            <person name="Hu G."/>
            <person name="Bao F."/>
            <person name="Hu Y."/>
            <person name="Wan P."/>
            <person name="Li L."/>
            <person name="Deng X."/>
            <person name="Kuang T."/>
            <person name="Xiang C."/>
            <person name="Zhu J.K."/>
            <person name="Oliver M.J."/>
            <person name="He Y."/>
        </authorList>
    </citation>
    <scope>NUCLEOTIDE SEQUENCE [LARGE SCALE GENOMIC DNA]</scope>
    <source>
        <strain evidence="2">cv. XS01</strain>
    </source>
</reference>
<sequence length="122" mass="13355">MRLRPHACCTLCATRSYGGRPPARTARTGGAAGARTAVRNVRTPPCATCVHGYRPAGETHAGMCVQGVRGRRATPAVTCARDLRTIQRYPPPRVRTPCATGDRQRVAVVRRWRGGRNFFLKN</sequence>
<proteinExistence type="predicted"/>
<dbReference type="AlphaFoldDB" id="A0A2Z7CM04"/>
<gene>
    <name evidence="1" type="ORF">F511_06179</name>
</gene>
<accession>A0A2Z7CM04</accession>
<organism evidence="1 2">
    <name type="scientific">Dorcoceras hygrometricum</name>
    <dbReference type="NCBI Taxonomy" id="472368"/>
    <lineage>
        <taxon>Eukaryota</taxon>
        <taxon>Viridiplantae</taxon>
        <taxon>Streptophyta</taxon>
        <taxon>Embryophyta</taxon>
        <taxon>Tracheophyta</taxon>
        <taxon>Spermatophyta</taxon>
        <taxon>Magnoliopsida</taxon>
        <taxon>eudicotyledons</taxon>
        <taxon>Gunneridae</taxon>
        <taxon>Pentapetalae</taxon>
        <taxon>asterids</taxon>
        <taxon>lamiids</taxon>
        <taxon>Lamiales</taxon>
        <taxon>Gesneriaceae</taxon>
        <taxon>Didymocarpoideae</taxon>
        <taxon>Trichosporeae</taxon>
        <taxon>Loxocarpinae</taxon>
        <taxon>Dorcoceras</taxon>
    </lineage>
</organism>
<keyword evidence="2" id="KW-1185">Reference proteome</keyword>
<evidence type="ECO:0000313" key="2">
    <source>
        <dbReference type="Proteomes" id="UP000250235"/>
    </source>
</evidence>
<dbReference type="EMBL" id="KQ995351">
    <property type="protein sequence ID" value="KZV46937.1"/>
    <property type="molecule type" value="Genomic_DNA"/>
</dbReference>
<evidence type="ECO:0000313" key="1">
    <source>
        <dbReference type="EMBL" id="KZV46937.1"/>
    </source>
</evidence>